<dbReference type="Gene3D" id="2.30.31.70">
    <property type="match status" value="1"/>
</dbReference>
<reference evidence="1 2" key="1">
    <citation type="journal article" date="2013" name="PLoS ONE">
        <title>Comparative Genomic Characterization of Three Streptococcus parauberis Strains in Fish Pathogen, as Assessed by Wide-Genome Analyses.</title>
        <authorList>
            <person name="Nho S.W."/>
            <person name="Hikima J."/>
            <person name="Park S.B."/>
            <person name="Jang H.B."/>
            <person name="Cha I.S."/>
            <person name="Yasuike M."/>
            <person name="Nakamura Y."/>
            <person name="Fujiwara A."/>
            <person name="Sano M."/>
            <person name="Kanai K."/>
            <person name="Kondo H."/>
            <person name="Hirono I."/>
            <person name="Takeyama H."/>
            <person name="Aoki T."/>
            <person name="Jung T.S."/>
        </authorList>
    </citation>
    <scope>NUCLEOTIDE SEQUENCE [LARGE SCALE GENOMIC DNA]</scope>
    <source>
        <strain evidence="1 2">KRS-02083</strain>
    </source>
</reference>
<name>A0ABN0ITA1_9STRE</name>
<keyword evidence="2" id="KW-1185">Reference proteome</keyword>
<evidence type="ECO:0000313" key="1">
    <source>
        <dbReference type="EMBL" id="EMG26070.1"/>
    </source>
</evidence>
<organism evidence="1 2">
    <name type="scientific">Streptococcus parauberis KRS-02083</name>
    <dbReference type="NCBI Taxonomy" id="1207545"/>
    <lineage>
        <taxon>Bacteria</taxon>
        <taxon>Bacillati</taxon>
        <taxon>Bacillota</taxon>
        <taxon>Bacilli</taxon>
        <taxon>Lactobacillales</taxon>
        <taxon>Streptococcaceae</taxon>
        <taxon>Streptococcus</taxon>
    </lineage>
</organism>
<evidence type="ECO:0000313" key="2">
    <source>
        <dbReference type="Proteomes" id="UP000011769"/>
    </source>
</evidence>
<dbReference type="EMBL" id="ALYM01000001">
    <property type="protein sequence ID" value="EMG26070.1"/>
    <property type="molecule type" value="Genomic_DNA"/>
</dbReference>
<protein>
    <submittedName>
        <fullName evidence="1">Bacterial seryl-tRNA synthetase</fullName>
    </submittedName>
</protein>
<gene>
    <name evidence="1" type="ORF">SPJ1_0032</name>
</gene>
<dbReference type="Proteomes" id="UP000011769">
    <property type="component" value="Unassembled WGS sequence"/>
</dbReference>
<comment type="caution">
    <text evidence="1">The sequence shown here is derived from an EMBL/GenBank/DDBJ whole genome shotgun (WGS) entry which is preliminary data.</text>
</comment>
<accession>A0ABN0ITA1</accession>
<sequence>MFEREYKKYILPFEKAILKLENNNEENNFIRRKDNDEPIQFEIIKQIATLSISETNWRKELNIVSWNKAEPKYDIRSWKDDHSRVGKGITLFENEMLKLTKTIKQLNLEENKEK</sequence>
<proteinExistence type="predicted"/>